<dbReference type="GO" id="GO:0006865">
    <property type="term" value="P:amino acid transport"/>
    <property type="evidence" value="ECO:0007669"/>
    <property type="project" value="UniProtKB-KW"/>
</dbReference>
<dbReference type="GO" id="GO:0016020">
    <property type="term" value="C:membrane"/>
    <property type="evidence" value="ECO:0007669"/>
    <property type="project" value="UniProtKB-SubCell"/>
</dbReference>
<evidence type="ECO:0000256" key="8">
    <source>
        <dbReference type="SAM" id="Phobius"/>
    </source>
</evidence>
<evidence type="ECO:0000256" key="1">
    <source>
        <dbReference type="ARBA" id="ARBA00004370"/>
    </source>
</evidence>
<dbReference type="InterPro" id="IPR013057">
    <property type="entry name" value="AA_transpt_TM"/>
</dbReference>
<evidence type="ECO:0000256" key="4">
    <source>
        <dbReference type="ARBA" id="ARBA00022970"/>
    </source>
</evidence>
<sequence>MESKQSDLIRRRGIVEDVSLPHLASPTISGSGPTVLQEPKTVVGNPHILSALEVRADIPSPSSPVRHGSPPKNVRPSAKKKPKVESAEQAFRTSVSSLPGRREYINIGAHQDKLDPSVVEKLPLAVALAATSVHKYWTSSFGKAVDTAKVTELMKLAEMYTSRSHVLNCELYKILEMKVDEIQSVLGEDEYVEAMRAEIKRLRARLTFSEDARTRATYDVTKAQTIQKACIFAQKKAKDKELTKVLSELAKAKGRKNRKLKSNSIPPRKRYIKSIARGLSVGNRLIIFREKEAGLALGSVIFEEERVLLLGGGEEVAVEVNMDGRGTNDVVGGSGTPRKVHSDDHLAVEVPDTAHQISSDSWLQVGFVLTTGINSAYVLGYSGTVMVPLGWIGGVVGLILATAISLYANTLVAKLHEFGGKRHIRYRDLAGFIYGGKAYALTWGLQYVNLFMINVGFIILAGQALKAIYVLFRDDHEMKLPYFIAIAGVACALFAIGIPHLSALGIWLGFSTFFSLVYIVIGFALALKDGIEAPPRDYNIPGSTTSKIFTTIGSAANLVFAFNTGMLPEIQATVRQPVVENMMKALYFQFTLGVLPMYAVTFMGYWAYGANTSTYLLNSVHGPVWVKVLANVSAFLQTVIALHIFASPMYEYLDTKYGIKGNALALRNLSFRVVVRGGYLAATTFVSALLPFLGDFMSLTGAISTFPLTFILANHMYLVAKRNKLTSIQKSWHWLNVCFFGCMSVAAAIAALRLIAVDSRTYHVFADL</sequence>
<accession>A0ABD1X497</accession>
<feature type="transmembrane region" description="Helical" evidence="8">
    <location>
        <begin position="389"/>
        <end position="408"/>
    </location>
</feature>
<feature type="region of interest" description="Disordered" evidence="7">
    <location>
        <begin position="56"/>
        <end position="95"/>
    </location>
</feature>
<organism evidence="10 11">
    <name type="scientific">Forsythia ovata</name>
    <dbReference type="NCBI Taxonomy" id="205694"/>
    <lineage>
        <taxon>Eukaryota</taxon>
        <taxon>Viridiplantae</taxon>
        <taxon>Streptophyta</taxon>
        <taxon>Embryophyta</taxon>
        <taxon>Tracheophyta</taxon>
        <taxon>Spermatophyta</taxon>
        <taxon>Magnoliopsida</taxon>
        <taxon>eudicotyledons</taxon>
        <taxon>Gunneridae</taxon>
        <taxon>Pentapetalae</taxon>
        <taxon>asterids</taxon>
        <taxon>lamiids</taxon>
        <taxon>Lamiales</taxon>
        <taxon>Oleaceae</taxon>
        <taxon>Forsythieae</taxon>
        <taxon>Forsythia</taxon>
    </lineage>
</organism>
<keyword evidence="6 8" id="KW-0472">Membrane</keyword>
<feature type="transmembrane region" description="Helical" evidence="8">
    <location>
        <begin position="429"/>
        <end position="445"/>
    </location>
</feature>
<feature type="transmembrane region" description="Helical" evidence="8">
    <location>
        <begin position="451"/>
        <end position="472"/>
    </location>
</feature>
<evidence type="ECO:0000256" key="3">
    <source>
        <dbReference type="ARBA" id="ARBA00022692"/>
    </source>
</evidence>
<feature type="transmembrane region" description="Helical" evidence="8">
    <location>
        <begin position="479"/>
        <end position="498"/>
    </location>
</feature>
<evidence type="ECO:0000256" key="5">
    <source>
        <dbReference type="ARBA" id="ARBA00022989"/>
    </source>
</evidence>
<feature type="transmembrane region" description="Helical" evidence="8">
    <location>
        <begin position="585"/>
        <end position="608"/>
    </location>
</feature>
<feature type="transmembrane region" description="Helical" evidence="8">
    <location>
        <begin position="732"/>
        <end position="756"/>
    </location>
</feature>
<evidence type="ECO:0000259" key="9">
    <source>
        <dbReference type="Pfam" id="PF01490"/>
    </source>
</evidence>
<proteinExistence type="predicted"/>
<feature type="transmembrane region" description="Helical" evidence="8">
    <location>
        <begin position="504"/>
        <end position="527"/>
    </location>
</feature>
<comment type="caution">
    <text evidence="10">The sequence shown here is derived from an EMBL/GenBank/DDBJ whole genome shotgun (WGS) entry which is preliminary data.</text>
</comment>
<protein>
    <submittedName>
        <fullName evidence="10">Proline transporter 2-like</fullName>
    </submittedName>
</protein>
<dbReference type="EMBL" id="JBFOLJ010000001">
    <property type="protein sequence ID" value="KAL2555693.1"/>
    <property type="molecule type" value="Genomic_DNA"/>
</dbReference>
<evidence type="ECO:0000313" key="11">
    <source>
        <dbReference type="Proteomes" id="UP001604277"/>
    </source>
</evidence>
<keyword evidence="2" id="KW-0813">Transport</keyword>
<keyword evidence="3 8" id="KW-0812">Transmembrane</keyword>
<dbReference type="PANTHER" id="PTHR48017">
    <property type="entry name" value="OS05G0424000 PROTEIN-RELATED"/>
    <property type="match status" value="1"/>
</dbReference>
<feature type="transmembrane region" description="Helical" evidence="8">
    <location>
        <begin position="673"/>
        <end position="693"/>
    </location>
</feature>
<evidence type="ECO:0000256" key="6">
    <source>
        <dbReference type="ARBA" id="ARBA00023136"/>
    </source>
</evidence>
<feature type="transmembrane region" description="Helical" evidence="8">
    <location>
        <begin position="699"/>
        <end position="720"/>
    </location>
</feature>
<keyword evidence="4" id="KW-0029">Amino-acid transport</keyword>
<evidence type="ECO:0000256" key="7">
    <source>
        <dbReference type="SAM" id="MobiDB-lite"/>
    </source>
</evidence>
<feature type="transmembrane region" description="Helical" evidence="8">
    <location>
        <begin position="628"/>
        <end position="653"/>
    </location>
</feature>
<name>A0ABD1X497_9LAMI</name>
<dbReference type="Proteomes" id="UP001604277">
    <property type="component" value="Unassembled WGS sequence"/>
</dbReference>
<dbReference type="Pfam" id="PF01490">
    <property type="entry name" value="Aa_trans"/>
    <property type="match status" value="1"/>
</dbReference>
<feature type="domain" description="Amino acid transporter transmembrane" evidence="9">
    <location>
        <begin position="360"/>
        <end position="752"/>
    </location>
</feature>
<evidence type="ECO:0000256" key="2">
    <source>
        <dbReference type="ARBA" id="ARBA00022448"/>
    </source>
</evidence>
<comment type="subcellular location">
    <subcellularLocation>
        <location evidence="1">Membrane</location>
    </subcellularLocation>
</comment>
<evidence type="ECO:0000313" key="10">
    <source>
        <dbReference type="EMBL" id="KAL2555693.1"/>
    </source>
</evidence>
<dbReference type="AlphaFoldDB" id="A0ABD1X497"/>
<keyword evidence="11" id="KW-1185">Reference proteome</keyword>
<keyword evidence="5 8" id="KW-1133">Transmembrane helix</keyword>
<reference evidence="11" key="1">
    <citation type="submission" date="2024-07" db="EMBL/GenBank/DDBJ databases">
        <title>Two chromosome-level genome assemblies of Korean endemic species Abeliophyllum distichum and Forsythia ovata (Oleaceae).</title>
        <authorList>
            <person name="Jang H."/>
        </authorList>
    </citation>
    <scope>NUCLEOTIDE SEQUENCE [LARGE SCALE GENOMIC DNA]</scope>
</reference>
<gene>
    <name evidence="10" type="ORF">Fot_00432</name>
</gene>